<dbReference type="Proteomes" id="UP001254848">
    <property type="component" value="Unassembled WGS sequence"/>
</dbReference>
<keyword evidence="2" id="KW-0004">4Fe-4S</keyword>
<name>A0ABU3P3M2_9FIRM</name>
<evidence type="ECO:0000259" key="7">
    <source>
        <dbReference type="PROSITE" id="PS51379"/>
    </source>
</evidence>
<feature type="domain" description="4Fe-4S ferredoxin-type" evidence="7">
    <location>
        <begin position="39"/>
        <end position="67"/>
    </location>
</feature>
<comment type="caution">
    <text evidence="8">The sequence shown here is derived from an EMBL/GenBank/DDBJ whole genome shotgun (WGS) entry which is preliminary data.</text>
</comment>
<gene>
    <name evidence="8" type="ORF">Q4T40_20600</name>
</gene>
<evidence type="ECO:0000256" key="4">
    <source>
        <dbReference type="ARBA" id="ARBA00022737"/>
    </source>
</evidence>
<accession>A0ABU3P3M2</accession>
<organism evidence="8 9">
    <name type="scientific">Anaeroselena agilis</name>
    <dbReference type="NCBI Taxonomy" id="3063788"/>
    <lineage>
        <taxon>Bacteria</taxon>
        <taxon>Bacillati</taxon>
        <taxon>Bacillota</taxon>
        <taxon>Negativicutes</taxon>
        <taxon>Acetonemataceae</taxon>
        <taxon>Anaeroselena</taxon>
    </lineage>
</organism>
<dbReference type="Pfam" id="PF00037">
    <property type="entry name" value="Fer4"/>
    <property type="match status" value="1"/>
</dbReference>
<evidence type="ECO:0000256" key="1">
    <source>
        <dbReference type="ARBA" id="ARBA00001966"/>
    </source>
</evidence>
<keyword evidence="3" id="KW-0479">Metal-binding</keyword>
<protein>
    <submittedName>
        <fullName evidence="8">4Fe-4S binding protein</fullName>
    </submittedName>
</protein>
<comment type="cofactor">
    <cofactor evidence="1">
        <name>[4Fe-4S] cluster</name>
        <dbReference type="ChEBI" id="CHEBI:49883"/>
    </cofactor>
</comment>
<dbReference type="InterPro" id="IPR017896">
    <property type="entry name" value="4Fe4S_Fe-S-bd"/>
</dbReference>
<dbReference type="PANTHER" id="PTHR43724:SF1">
    <property type="entry name" value="PYRUVATE SYNTHASE SUBUNIT PORD"/>
    <property type="match status" value="1"/>
</dbReference>
<dbReference type="NCBIfam" id="TIGR02179">
    <property type="entry name" value="PorD_KorD"/>
    <property type="match status" value="1"/>
</dbReference>
<dbReference type="InterPro" id="IPR011898">
    <property type="entry name" value="PorD_KorD"/>
</dbReference>
<dbReference type="PROSITE" id="PS51379">
    <property type="entry name" value="4FE4S_FER_2"/>
    <property type="match status" value="2"/>
</dbReference>
<evidence type="ECO:0000313" key="8">
    <source>
        <dbReference type="EMBL" id="MDT8903634.1"/>
    </source>
</evidence>
<keyword evidence="6" id="KW-0411">Iron-sulfur</keyword>
<dbReference type="Gene3D" id="3.30.70.20">
    <property type="match status" value="1"/>
</dbReference>
<dbReference type="SUPFAM" id="SSF54862">
    <property type="entry name" value="4Fe-4S ferredoxins"/>
    <property type="match status" value="1"/>
</dbReference>
<feature type="domain" description="4Fe-4S ferredoxin-type" evidence="7">
    <location>
        <begin position="68"/>
        <end position="97"/>
    </location>
</feature>
<keyword evidence="5" id="KW-0408">Iron</keyword>
<dbReference type="InterPro" id="IPR017900">
    <property type="entry name" value="4Fe4S_Fe_S_CS"/>
</dbReference>
<evidence type="ECO:0000256" key="5">
    <source>
        <dbReference type="ARBA" id="ARBA00023004"/>
    </source>
</evidence>
<dbReference type="PROSITE" id="PS00198">
    <property type="entry name" value="4FE4S_FER_1"/>
    <property type="match status" value="1"/>
</dbReference>
<evidence type="ECO:0000256" key="3">
    <source>
        <dbReference type="ARBA" id="ARBA00022723"/>
    </source>
</evidence>
<dbReference type="PANTHER" id="PTHR43724">
    <property type="entry name" value="PYRUVATE SYNTHASE SUBUNIT PORD"/>
    <property type="match status" value="1"/>
</dbReference>
<evidence type="ECO:0000256" key="6">
    <source>
        <dbReference type="ARBA" id="ARBA00023014"/>
    </source>
</evidence>
<proteinExistence type="predicted"/>
<evidence type="ECO:0000313" key="9">
    <source>
        <dbReference type="Proteomes" id="UP001254848"/>
    </source>
</evidence>
<keyword evidence="9" id="KW-1185">Reference proteome</keyword>
<dbReference type="RefSeq" id="WP_413782086.1">
    <property type="nucleotide sequence ID" value="NZ_JAUOZS010000001.1"/>
</dbReference>
<keyword evidence="4" id="KW-0677">Repeat</keyword>
<sequence>MPKPTVSVFQYPRTREEMPRGPYAKAGVLVEANAGWRVFRPVIQTARCRKCQQCWLLCPDGAIDRTGECYTVDYNFCKGCGLCATECPAKAIAMVKEGAKGE</sequence>
<evidence type="ECO:0000256" key="2">
    <source>
        <dbReference type="ARBA" id="ARBA00022485"/>
    </source>
</evidence>
<dbReference type="EMBL" id="JAUOZS010000001">
    <property type="protein sequence ID" value="MDT8903634.1"/>
    <property type="molecule type" value="Genomic_DNA"/>
</dbReference>
<reference evidence="8 9" key="1">
    <citation type="submission" date="2023-07" db="EMBL/GenBank/DDBJ databases">
        <title>The novel representative of Negativicutes class, Anaeroselena agilis gen. nov. sp. nov.</title>
        <authorList>
            <person name="Prokofeva M.I."/>
            <person name="Elcheninov A.G."/>
            <person name="Klyukina A."/>
            <person name="Kublanov I.V."/>
            <person name="Frolov E.N."/>
            <person name="Podosokorskaya O.A."/>
        </authorList>
    </citation>
    <scope>NUCLEOTIDE SEQUENCE [LARGE SCALE GENOMIC DNA]</scope>
    <source>
        <strain evidence="8 9">4137-cl</strain>
    </source>
</reference>